<dbReference type="InterPro" id="IPR002575">
    <property type="entry name" value="Aminoglycoside_PTrfase"/>
</dbReference>
<dbReference type="SUPFAM" id="SSF56112">
    <property type="entry name" value="Protein kinase-like (PK-like)"/>
    <property type="match status" value="1"/>
</dbReference>
<evidence type="ECO:0000313" key="2">
    <source>
        <dbReference type="EMBL" id="RSM50918.1"/>
    </source>
</evidence>
<proteinExistence type="predicted"/>
<keyword evidence="3" id="KW-1185">Reference proteome</keyword>
<dbReference type="EMBL" id="QHHU01000001">
    <property type="protein sequence ID" value="RSM50918.1"/>
    <property type="molecule type" value="Genomic_DNA"/>
</dbReference>
<dbReference type="GO" id="GO:0016740">
    <property type="term" value="F:transferase activity"/>
    <property type="evidence" value="ECO:0007669"/>
    <property type="project" value="UniProtKB-KW"/>
</dbReference>
<dbReference type="InterPro" id="IPR011009">
    <property type="entry name" value="Kinase-like_dom_sf"/>
</dbReference>
<keyword evidence="2" id="KW-0808">Transferase</keyword>
<reference evidence="2 3" key="1">
    <citation type="submission" date="2018-05" db="EMBL/GenBank/DDBJ databases">
        <title>Evolution of GPA BGCs.</title>
        <authorList>
            <person name="Waglechner N."/>
            <person name="Wright G.D."/>
        </authorList>
    </citation>
    <scope>NUCLEOTIDE SEQUENCE [LARGE SCALE GENOMIC DNA]</scope>
    <source>
        <strain evidence="2 3">DSM 5908</strain>
    </source>
</reference>
<name>A0A428X6I4_AMYBA</name>
<dbReference type="Proteomes" id="UP000286716">
    <property type="component" value="Unassembled WGS sequence"/>
</dbReference>
<evidence type="ECO:0000313" key="3">
    <source>
        <dbReference type="Proteomes" id="UP000286716"/>
    </source>
</evidence>
<dbReference type="Gene3D" id="3.90.1200.10">
    <property type="match status" value="1"/>
</dbReference>
<feature type="domain" description="Aminoglycoside phosphotransferase" evidence="1">
    <location>
        <begin position="23"/>
        <end position="226"/>
    </location>
</feature>
<dbReference type="OrthoDB" id="3723194at2"/>
<dbReference type="Pfam" id="PF01636">
    <property type="entry name" value="APH"/>
    <property type="match status" value="1"/>
</dbReference>
<sequence length="285" mass="31404">MLSASARIVGLDAAGADLIRDGSNAMYRLPGGVVARIGRPGSRDTARREVLVSQWLIESGLPVVQALPDLPQPAMVNDRPVTWWALLPPHRPATPAELGAVLRTFHALPVPKVPNLPAHDPFANLDPRIADASGLDDGDRAWLRGHLSQLRQRYQHLTVNGPDRVIHGDAWQGNIAVPDSGPPILLDLEMVSLGRREWDLIQLAVDYTDFARITTDDYRSFVAAYGGYDVTTVPSYRTLADIQELRWVCFALSKSDARPEAADQARHRIACIRGDLPRPWSWAAI</sequence>
<protein>
    <submittedName>
        <fullName evidence="2">Aminoglycoside phosphotransferase family protein</fullName>
    </submittedName>
</protein>
<evidence type="ECO:0000259" key="1">
    <source>
        <dbReference type="Pfam" id="PF01636"/>
    </source>
</evidence>
<accession>A0A428X6I4</accession>
<dbReference type="AlphaFoldDB" id="A0A428X6I4"/>
<comment type="caution">
    <text evidence="2">The sequence shown here is derived from an EMBL/GenBank/DDBJ whole genome shotgun (WGS) entry which is preliminary data.</text>
</comment>
<gene>
    <name evidence="2" type="ORF">DMA12_00695</name>
</gene>
<organism evidence="2 3">
    <name type="scientific">Amycolatopsis balhimycina DSM 5908</name>
    <dbReference type="NCBI Taxonomy" id="1081091"/>
    <lineage>
        <taxon>Bacteria</taxon>
        <taxon>Bacillati</taxon>
        <taxon>Actinomycetota</taxon>
        <taxon>Actinomycetes</taxon>
        <taxon>Pseudonocardiales</taxon>
        <taxon>Pseudonocardiaceae</taxon>
        <taxon>Amycolatopsis</taxon>
    </lineage>
</organism>